<protein>
    <submittedName>
        <fullName evidence="2">Uncharacterized protein</fullName>
    </submittedName>
</protein>
<evidence type="ECO:0000313" key="3">
    <source>
        <dbReference type="Proteomes" id="UP001217089"/>
    </source>
</evidence>
<gene>
    <name evidence="2" type="ORF">KUTeg_000271</name>
</gene>
<reference evidence="2 3" key="1">
    <citation type="submission" date="2022-12" db="EMBL/GenBank/DDBJ databases">
        <title>Chromosome-level genome of Tegillarca granosa.</title>
        <authorList>
            <person name="Kim J."/>
        </authorList>
    </citation>
    <scope>NUCLEOTIDE SEQUENCE [LARGE SCALE GENOMIC DNA]</scope>
    <source>
        <strain evidence="2">Teg-2019</strain>
        <tissue evidence="2">Adductor muscle</tissue>
    </source>
</reference>
<sequence length="225" mass="25244">MVTVLTFQPIRQTVAYSCNIVYIYRMTKQQKKFYKQQMALPPEERQLPVDYQEPKTEEKEEEKRLRLPHQVPQAYMGMHQPQQKLQQPSQVFAYSMSMAGVGRGQSRKFISQNFFAYSMSMAGVGRGQIANMVNQSTTQPQMNGTTMPPMTTQAPVSAPMFPGRGRGRGLPPPSLMMSGVNPVNPVSVTNGHFTPQESASLTNGYIMPEHATDEWCNVTTTTSNI</sequence>
<feature type="region of interest" description="Disordered" evidence="1">
    <location>
        <begin position="44"/>
        <end position="65"/>
    </location>
</feature>
<dbReference type="EMBL" id="JARBDR010000018">
    <property type="protein sequence ID" value="KAJ8321800.1"/>
    <property type="molecule type" value="Genomic_DNA"/>
</dbReference>
<evidence type="ECO:0000313" key="2">
    <source>
        <dbReference type="EMBL" id="KAJ8321800.1"/>
    </source>
</evidence>
<organism evidence="2 3">
    <name type="scientific">Tegillarca granosa</name>
    <name type="common">Malaysian cockle</name>
    <name type="synonym">Anadara granosa</name>
    <dbReference type="NCBI Taxonomy" id="220873"/>
    <lineage>
        <taxon>Eukaryota</taxon>
        <taxon>Metazoa</taxon>
        <taxon>Spiralia</taxon>
        <taxon>Lophotrochozoa</taxon>
        <taxon>Mollusca</taxon>
        <taxon>Bivalvia</taxon>
        <taxon>Autobranchia</taxon>
        <taxon>Pteriomorphia</taxon>
        <taxon>Arcoida</taxon>
        <taxon>Arcoidea</taxon>
        <taxon>Arcidae</taxon>
        <taxon>Tegillarca</taxon>
    </lineage>
</organism>
<name>A0ABQ9FX32_TEGGR</name>
<accession>A0ABQ9FX32</accession>
<proteinExistence type="predicted"/>
<keyword evidence="3" id="KW-1185">Reference proteome</keyword>
<comment type="caution">
    <text evidence="2">The sequence shown here is derived from an EMBL/GenBank/DDBJ whole genome shotgun (WGS) entry which is preliminary data.</text>
</comment>
<evidence type="ECO:0000256" key="1">
    <source>
        <dbReference type="SAM" id="MobiDB-lite"/>
    </source>
</evidence>
<dbReference type="Proteomes" id="UP001217089">
    <property type="component" value="Unassembled WGS sequence"/>
</dbReference>